<sequence>MPRRLPQLEFTALLALLFAIVAFSIDAMLPGLPEIAADLSPSDPNRAQLVLAAFVFGMGFGTLVSGPISDHFGRKPLILFGLLLYALGAIFAGLSHSMEMMLVGRVLQGFGAAFPRTVGVAMVRDLYEGRDMAKIISFVMTIFMLAPAVAPSVGALIIGSFGWHGIFASFVLLAVISALWFGLRQSETLAPENHRKLNPRDLIQGVRHVLGIYNVRLYILILTLGFAQMFSILSSVQQIYDQSFDLGASFPYWFGGTAILSAAGAVINGNLVTRLGMHVMIRLGYRIAVTASLIALILNLTGVADASSFGFAVFFVWTVAMFFINAFTFGNLNALAMVPLGRMAGMGNSVIGALFTMGSVVIAVPVGLMFNGTPLPVMVAGLLCSGLALALFRLERKEA</sequence>
<dbReference type="InterPro" id="IPR020846">
    <property type="entry name" value="MFS_dom"/>
</dbReference>
<keyword evidence="4" id="KW-1003">Cell membrane</keyword>
<dbReference type="RefSeq" id="WP_074639893.1">
    <property type="nucleotide sequence ID" value="NZ_FNBL01000001.1"/>
</dbReference>
<organism evidence="10 11">
    <name type="scientific">Celeribacter baekdonensis</name>
    <dbReference type="NCBI Taxonomy" id="875171"/>
    <lineage>
        <taxon>Bacteria</taxon>
        <taxon>Pseudomonadati</taxon>
        <taxon>Pseudomonadota</taxon>
        <taxon>Alphaproteobacteria</taxon>
        <taxon>Rhodobacterales</taxon>
        <taxon>Roseobacteraceae</taxon>
        <taxon>Celeribacter</taxon>
    </lineage>
</organism>
<dbReference type="Proteomes" id="UP000182284">
    <property type="component" value="Unassembled WGS sequence"/>
</dbReference>
<name>A0A1G7FCA2_9RHOB</name>
<dbReference type="InterPro" id="IPR004812">
    <property type="entry name" value="Efflux_drug-R_Bcr/CmlA"/>
</dbReference>
<keyword evidence="5 8" id="KW-0812">Transmembrane</keyword>
<dbReference type="GO" id="GO:0005886">
    <property type="term" value="C:plasma membrane"/>
    <property type="evidence" value="ECO:0007669"/>
    <property type="project" value="UniProtKB-SubCell"/>
</dbReference>
<evidence type="ECO:0000256" key="7">
    <source>
        <dbReference type="ARBA" id="ARBA00023136"/>
    </source>
</evidence>
<feature type="transmembrane region" description="Helical" evidence="8">
    <location>
        <begin position="217"/>
        <end position="240"/>
    </location>
</feature>
<evidence type="ECO:0000256" key="3">
    <source>
        <dbReference type="ARBA" id="ARBA00022448"/>
    </source>
</evidence>
<comment type="caution">
    <text evidence="8">Lacks conserved residue(s) required for the propagation of feature annotation.</text>
</comment>
<feature type="transmembrane region" description="Helical" evidence="8">
    <location>
        <begin position="350"/>
        <end position="370"/>
    </location>
</feature>
<feature type="transmembrane region" description="Helical" evidence="8">
    <location>
        <begin position="283"/>
        <end position="303"/>
    </location>
</feature>
<dbReference type="InterPro" id="IPR005829">
    <property type="entry name" value="Sugar_transporter_CS"/>
</dbReference>
<dbReference type="GO" id="GO:1990961">
    <property type="term" value="P:xenobiotic detoxification by transmembrane export across the plasma membrane"/>
    <property type="evidence" value="ECO:0007669"/>
    <property type="project" value="InterPro"/>
</dbReference>
<evidence type="ECO:0000313" key="10">
    <source>
        <dbReference type="EMBL" id="SDE73543.1"/>
    </source>
</evidence>
<dbReference type="EMBL" id="FNBL01000001">
    <property type="protein sequence ID" value="SDE73543.1"/>
    <property type="molecule type" value="Genomic_DNA"/>
</dbReference>
<dbReference type="SUPFAM" id="SSF103473">
    <property type="entry name" value="MFS general substrate transporter"/>
    <property type="match status" value="1"/>
</dbReference>
<evidence type="ECO:0000313" key="11">
    <source>
        <dbReference type="Proteomes" id="UP000182284"/>
    </source>
</evidence>
<dbReference type="PANTHER" id="PTHR23502:SF132">
    <property type="entry name" value="POLYAMINE TRANSPORTER 2-RELATED"/>
    <property type="match status" value="1"/>
</dbReference>
<evidence type="ECO:0000256" key="8">
    <source>
        <dbReference type="RuleBase" id="RU365088"/>
    </source>
</evidence>
<dbReference type="CDD" id="cd17320">
    <property type="entry name" value="MFS_MdfA_MDR_like"/>
    <property type="match status" value="1"/>
</dbReference>
<dbReference type="OrthoDB" id="9800416at2"/>
<gene>
    <name evidence="10" type="ORF">SAMN04488117_10121</name>
</gene>
<evidence type="ECO:0000259" key="9">
    <source>
        <dbReference type="PROSITE" id="PS50850"/>
    </source>
</evidence>
<evidence type="ECO:0000256" key="2">
    <source>
        <dbReference type="ARBA" id="ARBA00006236"/>
    </source>
</evidence>
<keyword evidence="6 8" id="KW-1133">Transmembrane helix</keyword>
<feature type="transmembrane region" description="Helical" evidence="8">
    <location>
        <begin position="309"/>
        <end position="329"/>
    </location>
</feature>
<protein>
    <recommendedName>
        <fullName evidence="8">Bcr/CflA family efflux transporter</fullName>
    </recommendedName>
</protein>
<comment type="similarity">
    <text evidence="2 8">Belongs to the major facilitator superfamily. Bcr/CmlA family.</text>
</comment>
<keyword evidence="7 8" id="KW-0472">Membrane</keyword>
<feature type="transmembrane region" description="Helical" evidence="8">
    <location>
        <begin position="77"/>
        <end position="96"/>
    </location>
</feature>
<feature type="transmembrane region" description="Helical" evidence="8">
    <location>
        <begin position="164"/>
        <end position="183"/>
    </location>
</feature>
<dbReference type="InterPro" id="IPR011701">
    <property type="entry name" value="MFS"/>
</dbReference>
<evidence type="ECO:0000256" key="5">
    <source>
        <dbReference type="ARBA" id="ARBA00022692"/>
    </source>
</evidence>
<comment type="subcellular location">
    <subcellularLocation>
        <location evidence="8">Cell inner membrane</location>
        <topology evidence="8">Multi-pass membrane protein</topology>
    </subcellularLocation>
    <subcellularLocation>
        <location evidence="1">Cell membrane</location>
        <topology evidence="1">Multi-pass membrane protein</topology>
    </subcellularLocation>
</comment>
<dbReference type="Pfam" id="PF07690">
    <property type="entry name" value="MFS_1"/>
    <property type="match status" value="1"/>
</dbReference>
<evidence type="ECO:0000256" key="1">
    <source>
        <dbReference type="ARBA" id="ARBA00004651"/>
    </source>
</evidence>
<feature type="transmembrane region" description="Helical" evidence="8">
    <location>
        <begin position="135"/>
        <end position="158"/>
    </location>
</feature>
<dbReference type="PRINTS" id="PR01036">
    <property type="entry name" value="TCRTETB"/>
</dbReference>
<dbReference type="AlphaFoldDB" id="A0A1G7FCA2"/>
<reference evidence="10 11" key="1">
    <citation type="submission" date="2016-10" db="EMBL/GenBank/DDBJ databases">
        <authorList>
            <person name="de Groot N.N."/>
        </authorList>
    </citation>
    <scope>NUCLEOTIDE SEQUENCE [LARGE SCALE GENOMIC DNA]</scope>
    <source>
        <strain evidence="10 11">DSM 27375</strain>
    </source>
</reference>
<feature type="transmembrane region" description="Helical" evidence="8">
    <location>
        <begin position="376"/>
        <end position="394"/>
    </location>
</feature>
<keyword evidence="3 8" id="KW-0813">Transport</keyword>
<dbReference type="PROSITE" id="PS00216">
    <property type="entry name" value="SUGAR_TRANSPORT_1"/>
    <property type="match status" value="1"/>
</dbReference>
<dbReference type="Gene3D" id="1.20.1720.10">
    <property type="entry name" value="Multidrug resistance protein D"/>
    <property type="match status" value="1"/>
</dbReference>
<feature type="domain" description="Major facilitator superfamily (MFS) profile" evidence="9">
    <location>
        <begin position="10"/>
        <end position="398"/>
    </location>
</feature>
<dbReference type="NCBIfam" id="TIGR00710">
    <property type="entry name" value="efflux_Bcr_CflA"/>
    <property type="match status" value="1"/>
</dbReference>
<accession>A0A1G7FCA2</accession>
<proteinExistence type="inferred from homology"/>
<dbReference type="GO" id="GO:0042910">
    <property type="term" value="F:xenobiotic transmembrane transporter activity"/>
    <property type="evidence" value="ECO:0007669"/>
    <property type="project" value="InterPro"/>
</dbReference>
<feature type="transmembrane region" description="Helical" evidence="8">
    <location>
        <begin position="102"/>
        <end position="123"/>
    </location>
</feature>
<feature type="transmembrane region" description="Helical" evidence="8">
    <location>
        <begin position="48"/>
        <end position="65"/>
    </location>
</feature>
<dbReference type="PANTHER" id="PTHR23502">
    <property type="entry name" value="MAJOR FACILITATOR SUPERFAMILY"/>
    <property type="match status" value="1"/>
</dbReference>
<feature type="transmembrane region" description="Helical" evidence="8">
    <location>
        <begin position="252"/>
        <end position="271"/>
    </location>
</feature>
<evidence type="ECO:0000256" key="6">
    <source>
        <dbReference type="ARBA" id="ARBA00022989"/>
    </source>
</evidence>
<evidence type="ECO:0000256" key="4">
    <source>
        <dbReference type="ARBA" id="ARBA00022475"/>
    </source>
</evidence>
<dbReference type="PROSITE" id="PS50850">
    <property type="entry name" value="MFS"/>
    <property type="match status" value="1"/>
</dbReference>
<keyword evidence="8" id="KW-0997">Cell inner membrane</keyword>
<dbReference type="InterPro" id="IPR036259">
    <property type="entry name" value="MFS_trans_sf"/>
</dbReference>